<sequence length="93" mass="10919">MIDYKDVHSALQKLKEINIEYDDSLFTKDEIIALVDTLEGALGIWIPTNEEMIEYESNIELAKEYIKSINTTDLIPELHKKCKEYIEKYHPDD</sequence>
<accession>S0FQ69</accession>
<dbReference type="Proteomes" id="UP000014155">
    <property type="component" value="Unassembled WGS sequence"/>
</dbReference>
<evidence type="ECO:0000313" key="2">
    <source>
        <dbReference type="Proteomes" id="UP000014155"/>
    </source>
</evidence>
<proteinExistence type="predicted"/>
<reference evidence="1 2" key="1">
    <citation type="journal article" date="2013" name="Genome Announc.">
        <title>Draft Genome Sequence of the Cellulolytic, Mesophilic, Anaerobic Bacterium Clostridium termitidis Strain CT1112 (DSM 5398).</title>
        <authorList>
            <person name="Lal S."/>
            <person name="Ramachandran U."/>
            <person name="Zhang X."/>
            <person name="Munir R."/>
            <person name="Sparling R."/>
            <person name="Levin D.B."/>
        </authorList>
    </citation>
    <scope>NUCLEOTIDE SEQUENCE [LARGE SCALE GENOMIC DNA]</scope>
    <source>
        <strain evidence="1 2">CT1112</strain>
    </source>
</reference>
<protein>
    <submittedName>
        <fullName evidence="1">Uncharacterized protein</fullName>
    </submittedName>
</protein>
<dbReference type="PATRIC" id="fig|1195236.3.peg.243"/>
<dbReference type="STRING" id="1195236.CTER_5135"/>
<dbReference type="EMBL" id="AORV01000008">
    <property type="protein sequence ID" value="EMS74007.1"/>
    <property type="molecule type" value="Genomic_DNA"/>
</dbReference>
<name>S0FQ69_RUMCE</name>
<evidence type="ECO:0000313" key="1">
    <source>
        <dbReference type="EMBL" id="EMS74007.1"/>
    </source>
</evidence>
<organism evidence="1 2">
    <name type="scientific">Ruminiclostridium cellobioparum subsp. termitidis CT1112</name>
    <dbReference type="NCBI Taxonomy" id="1195236"/>
    <lineage>
        <taxon>Bacteria</taxon>
        <taxon>Bacillati</taxon>
        <taxon>Bacillota</taxon>
        <taxon>Clostridia</taxon>
        <taxon>Eubacteriales</taxon>
        <taxon>Oscillospiraceae</taxon>
        <taxon>Ruminiclostridium</taxon>
    </lineage>
</organism>
<dbReference type="AlphaFoldDB" id="S0FQ69"/>
<gene>
    <name evidence="1" type="ORF">CTER_5135</name>
</gene>
<keyword evidence="2" id="KW-1185">Reference proteome</keyword>
<comment type="caution">
    <text evidence="1">The sequence shown here is derived from an EMBL/GenBank/DDBJ whole genome shotgun (WGS) entry which is preliminary data.</text>
</comment>
<dbReference type="RefSeq" id="WP_004623036.1">
    <property type="nucleotide sequence ID" value="NZ_AORV01000008.1"/>
</dbReference>